<evidence type="ECO:0000256" key="4">
    <source>
        <dbReference type="ARBA" id="ARBA00022759"/>
    </source>
</evidence>
<dbReference type="GO" id="GO:0004526">
    <property type="term" value="F:ribonuclease P activity"/>
    <property type="evidence" value="ECO:0007669"/>
    <property type="project" value="InterPro"/>
</dbReference>
<dbReference type="InterPro" id="IPR020568">
    <property type="entry name" value="Ribosomal_Su5_D2-typ_SF"/>
</dbReference>
<dbReference type="InterPro" id="IPR000100">
    <property type="entry name" value="RNase_P"/>
</dbReference>
<dbReference type="GO" id="GO:0008033">
    <property type="term" value="P:tRNA processing"/>
    <property type="evidence" value="ECO:0007669"/>
    <property type="project" value="UniProtKB-KW"/>
</dbReference>
<dbReference type="GO" id="GO:0000049">
    <property type="term" value="F:tRNA binding"/>
    <property type="evidence" value="ECO:0007669"/>
    <property type="project" value="InterPro"/>
</dbReference>
<keyword evidence="3" id="KW-0540">Nuclease</keyword>
<evidence type="ECO:0000256" key="2">
    <source>
        <dbReference type="ARBA" id="ARBA00022694"/>
    </source>
</evidence>
<dbReference type="Proteomes" id="UP000744438">
    <property type="component" value="Unassembled WGS sequence"/>
</dbReference>
<keyword evidence="4" id="KW-0255">Endonuclease</keyword>
<evidence type="ECO:0000256" key="3">
    <source>
        <dbReference type="ARBA" id="ARBA00022722"/>
    </source>
</evidence>
<keyword evidence="5" id="KW-0378">Hydrolase</keyword>
<dbReference type="InterPro" id="IPR014721">
    <property type="entry name" value="Ribsml_uS5_D2-typ_fold_subgr"/>
</dbReference>
<evidence type="ECO:0000313" key="7">
    <source>
        <dbReference type="EMBL" id="MBL6811467.1"/>
    </source>
</evidence>
<evidence type="ECO:0000256" key="6">
    <source>
        <dbReference type="ARBA" id="ARBA00022884"/>
    </source>
</evidence>
<dbReference type="InterPro" id="IPR020539">
    <property type="entry name" value="RNase_P_CS"/>
</dbReference>
<comment type="caution">
    <text evidence="7">The sequence shown here is derived from an EMBL/GenBank/DDBJ whole genome shotgun (WGS) entry which is preliminary data.</text>
</comment>
<organism evidence="7 8">
    <name type="scientific">SAR86 cluster bacterium</name>
    <dbReference type="NCBI Taxonomy" id="2030880"/>
    <lineage>
        <taxon>Bacteria</taxon>
        <taxon>Pseudomonadati</taxon>
        <taxon>Pseudomonadota</taxon>
        <taxon>Gammaproteobacteria</taxon>
        <taxon>SAR86 cluster</taxon>
    </lineage>
</organism>
<protein>
    <submittedName>
        <fullName evidence="7">Ribonuclease P protein component</fullName>
    </submittedName>
</protein>
<dbReference type="AlphaFoldDB" id="A0A937I1Z2"/>
<keyword evidence="2" id="KW-0819">tRNA processing</keyword>
<comment type="function">
    <text evidence="1">RNaseP catalyzes the removal of the 5'-leader sequence from pre-tRNA to produce the mature 5'-terminus. It can also cleave other RNA substrates such as 4.5S RNA. The protein component plays an auxiliary but essential role in vivo by binding to the 5'-leader sequence and broadening the substrate specificity of the ribozyme.</text>
</comment>
<reference evidence="7" key="1">
    <citation type="submission" date="2020-10" db="EMBL/GenBank/DDBJ databases">
        <title>Microbiome of the Black Sea water column analyzed by genome centric metagenomics.</title>
        <authorList>
            <person name="Cabello-Yeves P.J."/>
            <person name="Callieri C."/>
            <person name="Picazo A."/>
            <person name="Mehrshad M."/>
            <person name="Haro-Moreno J.M."/>
            <person name="Roda-Garcia J."/>
            <person name="Dzembekova N."/>
            <person name="Slabakova V."/>
            <person name="Slabakova N."/>
            <person name="Moncheva S."/>
            <person name="Rodriguez-Valera F."/>
        </authorList>
    </citation>
    <scope>NUCLEOTIDE SEQUENCE</scope>
    <source>
        <strain evidence="7">BS307-5m-G49</strain>
    </source>
</reference>
<dbReference type="Pfam" id="PF00825">
    <property type="entry name" value="Ribonuclease_P"/>
    <property type="match status" value="1"/>
</dbReference>
<dbReference type="PROSITE" id="PS00648">
    <property type="entry name" value="RIBONUCLEASE_P"/>
    <property type="match status" value="1"/>
</dbReference>
<dbReference type="SUPFAM" id="SSF54211">
    <property type="entry name" value="Ribosomal protein S5 domain 2-like"/>
    <property type="match status" value="1"/>
</dbReference>
<proteinExistence type="predicted"/>
<accession>A0A937I1Z2</accession>
<evidence type="ECO:0000256" key="5">
    <source>
        <dbReference type="ARBA" id="ARBA00022801"/>
    </source>
</evidence>
<keyword evidence="6" id="KW-0694">RNA-binding</keyword>
<evidence type="ECO:0000313" key="8">
    <source>
        <dbReference type="Proteomes" id="UP000744438"/>
    </source>
</evidence>
<evidence type="ECO:0000256" key="1">
    <source>
        <dbReference type="ARBA" id="ARBA00002663"/>
    </source>
</evidence>
<name>A0A937I1Z2_9GAMM</name>
<sequence length="119" mass="13916">MSYKPLAGKDDFDEVFINSSSQSVSSENFRALILITNDNFRLGMILPKKNIKLAVHRNYLKRIIRNLSIDVFAQSKVSLVVISKKRIIDFKRDKLRREIKTLFLNLNKKLNEKNNCIFN</sequence>
<dbReference type="Gene3D" id="3.30.230.10">
    <property type="match status" value="1"/>
</dbReference>
<gene>
    <name evidence="7" type="ORF">ISQ63_01130</name>
</gene>
<dbReference type="EMBL" id="JADHQC010000003">
    <property type="protein sequence ID" value="MBL6811467.1"/>
    <property type="molecule type" value="Genomic_DNA"/>
</dbReference>